<evidence type="ECO:0000313" key="4">
    <source>
        <dbReference type="Proteomes" id="UP001055125"/>
    </source>
</evidence>
<comment type="caution">
    <text evidence="3">The sequence shown here is derived from an EMBL/GenBank/DDBJ whole genome shotgun (WGS) entry which is preliminary data.</text>
</comment>
<evidence type="ECO:0000256" key="2">
    <source>
        <dbReference type="SAM" id="Phobius"/>
    </source>
</evidence>
<gene>
    <name evidence="3" type="ORF">OCOJLMKI_2463</name>
</gene>
<feature type="compositionally biased region" description="Polar residues" evidence="1">
    <location>
        <begin position="45"/>
        <end position="60"/>
    </location>
</feature>
<dbReference type="Proteomes" id="UP001055125">
    <property type="component" value="Unassembled WGS sequence"/>
</dbReference>
<protein>
    <submittedName>
        <fullName evidence="3">Uncharacterized protein</fullName>
    </submittedName>
</protein>
<feature type="region of interest" description="Disordered" evidence="1">
    <location>
        <begin position="44"/>
        <end position="103"/>
    </location>
</feature>
<keyword evidence="2" id="KW-1133">Transmembrane helix</keyword>
<reference evidence="3" key="2">
    <citation type="submission" date="2021-08" db="EMBL/GenBank/DDBJ databases">
        <authorList>
            <person name="Tani A."/>
            <person name="Ola A."/>
            <person name="Ogura Y."/>
            <person name="Katsura K."/>
            <person name="Hayashi T."/>
        </authorList>
    </citation>
    <scope>NUCLEOTIDE SEQUENCE</scope>
    <source>
        <strain evidence="3">DSM 19015</strain>
    </source>
</reference>
<proteinExistence type="predicted"/>
<organism evidence="3 4">
    <name type="scientific">Methylobacterium iners</name>
    <dbReference type="NCBI Taxonomy" id="418707"/>
    <lineage>
        <taxon>Bacteria</taxon>
        <taxon>Pseudomonadati</taxon>
        <taxon>Pseudomonadota</taxon>
        <taxon>Alphaproteobacteria</taxon>
        <taxon>Hyphomicrobiales</taxon>
        <taxon>Methylobacteriaceae</taxon>
        <taxon>Methylobacterium</taxon>
    </lineage>
</organism>
<feature type="transmembrane region" description="Helical" evidence="2">
    <location>
        <begin position="23"/>
        <end position="44"/>
    </location>
</feature>
<feature type="compositionally biased region" description="Polar residues" evidence="1">
    <location>
        <begin position="67"/>
        <end position="82"/>
    </location>
</feature>
<sequence length="103" mass="10527">MGLQMPEILPEQEARQGAKGKPVLYVLLASLALLAVAITGLMTWQGAQSPKDNASRSQDASRGEVTGSVNGGTSAPSSNSGNVPAANPNYPSPAQPTANPNQK</sequence>
<name>A0ABQ4RZ79_9HYPH</name>
<keyword evidence="2" id="KW-0472">Membrane</keyword>
<keyword evidence="4" id="KW-1185">Reference proteome</keyword>
<dbReference type="EMBL" id="BPQP01000034">
    <property type="protein sequence ID" value="GJD95252.1"/>
    <property type="molecule type" value="Genomic_DNA"/>
</dbReference>
<keyword evidence="2" id="KW-0812">Transmembrane</keyword>
<accession>A0ABQ4RZ79</accession>
<evidence type="ECO:0000256" key="1">
    <source>
        <dbReference type="SAM" id="MobiDB-lite"/>
    </source>
</evidence>
<evidence type="ECO:0000313" key="3">
    <source>
        <dbReference type="EMBL" id="GJD95252.1"/>
    </source>
</evidence>
<reference evidence="3" key="1">
    <citation type="journal article" date="2021" name="Front. Microbiol.">
        <title>Comprehensive Comparative Genomics and Phenotyping of Methylobacterium Species.</title>
        <authorList>
            <person name="Alessa O."/>
            <person name="Ogura Y."/>
            <person name="Fujitani Y."/>
            <person name="Takami H."/>
            <person name="Hayashi T."/>
            <person name="Sahin N."/>
            <person name="Tani A."/>
        </authorList>
    </citation>
    <scope>NUCLEOTIDE SEQUENCE</scope>
    <source>
        <strain evidence="3">DSM 19015</strain>
    </source>
</reference>